<evidence type="ECO:0000256" key="1">
    <source>
        <dbReference type="SAM" id="MobiDB-lite"/>
    </source>
</evidence>
<feature type="region of interest" description="Disordered" evidence="1">
    <location>
        <begin position="180"/>
        <end position="205"/>
    </location>
</feature>
<reference evidence="2" key="2">
    <citation type="submission" date="2020-09" db="EMBL/GenBank/DDBJ databases">
        <authorList>
            <person name="Sun Q."/>
            <person name="Ohkuma M."/>
        </authorList>
    </citation>
    <scope>NUCLEOTIDE SEQUENCE</scope>
    <source>
        <strain evidence="2">JCM 3091</strain>
    </source>
</reference>
<keyword evidence="3" id="KW-1185">Reference proteome</keyword>
<evidence type="ECO:0000313" key="3">
    <source>
        <dbReference type="Proteomes" id="UP000662200"/>
    </source>
</evidence>
<comment type="caution">
    <text evidence="2">The sequence shown here is derived from an EMBL/GenBank/DDBJ whole genome shotgun (WGS) entry which is preliminary data.</text>
</comment>
<dbReference type="Proteomes" id="UP000662200">
    <property type="component" value="Unassembled WGS sequence"/>
</dbReference>
<dbReference type="InterPro" id="IPR021903">
    <property type="entry name" value="DUF3515"/>
</dbReference>
<accession>A0A8J3BRL3</accession>
<dbReference type="RefSeq" id="WP_189114092.1">
    <property type="nucleotide sequence ID" value="NZ_BMQC01000006.1"/>
</dbReference>
<gene>
    <name evidence="2" type="ORF">GCM10010124_21290</name>
</gene>
<evidence type="ECO:0008006" key="4">
    <source>
        <dbReference type="Google" id="ProtNLM"/>
    </source>
</evidence>
<dbReference type="AlphaFoldDB" id="A0A8J3BRL3"/>
<sequence>MSDPLRRGAARTATLVALPVTLLAGLGVHQLLRPAAEPAAVPAAAAPTPSAVPDTPVPMAARPLAGRAAALCRDLLAQLPARARDLPRRTVTAGPAQNAAYGEPPLTLACGTPPAVFPATTQLLRLDGVCWYGRGTPAGSAWTTVDRAVPVTLTVPPPADGAAQRVIDFSAPVVGAVPAVADPPPGCRDLPPPGHPAGSPPAPPA</sequence>
<proteinExistence type="predicted"/>
<organism evidence="2 3">
    <name type="scientific">Pilimelia terevasa</name>
    <dbReference type="NCBI Taxonomy" id="53372"/>
    <lineage>
        <taxon>Bacteria</taxon>
        <taxon>Bacillati</taxon>
        <taxon>Actinomycetota</taxon>
        <taxon>Actinomycetes</taxon>
        <taxon>Micromonosporales</taxon>
        <taxon>Micromonosporaceae</taxon>
        <taxon>Pilimelia</taxon>
    </lineage>
</organism>
<name>A0A8J3BRL3_9ACTN</name>
<evidence type="ECO:0000313" key="2">
    <source>
        <dbReference type="EMBL" id="GGK28427.1"/>
    </source>
</evidence>
<dbReference type="Pfam" id="PF12028">
    <property type="entry name" value="DUF3515"/>
    <property type="match status" value="1"/>
</dbReference>
<reference evidence="2" key="1">
    <citation type="journal article" date="2014" name="Int. J. Syst. Evol. Microbiol.">
        <title>Complete genome sequence of Corynebacterium casei LMG S-19264T (=DSM 44701T), isolated from a smear-ripened cheese.</title>
        <authorList>
            <consortium name="US DOE Joint Genome Institute (JGI-PGF)"/>
            <person name="Walter F."/>
            <person name="Albersmeier A."/>
            <person name="Kalinowski J."/>
            <person name="Ruckert C."/>
        </authorList>
    </citation>
    <scope>NUCLEOTIDE SEQUENCE</scope>
    <source>
        <strain evidence="2">JCM 3091</strain>
    </source>
</reference>
<feature type="compositionally biased region" description="Pro residues" evidence="1">
    <location>
        <begin position="181"/>
        <end position="205"/>
    </location>
</feature>
<protein>
    <recommendedName>
        <fullName evidence="4">DUF3515 domain-containing protein</fullName>
    </recommendedName>
</protein>
<dbReference type="EMBL" id="BMQC01000006">
    <property type="protein sequence ID" value="GGK28427.1"/>
    <property type="molecule type" value="Genomic_DNA"/>
</dbReference>